<keyword evidence="6" id="KW-0238">DNA-binding</keyword>
<dbReference type="InterPro" id="IPR001789">
    <property type="entry name" value="Sig_transdc_resp-reg_receiver"/>
</dbReference>
<keyword evidence="5" id="KW-0805">Transcription regulation</keyword>
<feature type="domain" description="Response regulatory" evidence="11">
    <location>
        <begin position="3"/>
        <end position="120"/>
    </location>
</feature>
<dbReference type="Gene3D" id="3.40.50.2300">
    <property type="match status" value="1"/>
</dbReference>
<dbReference type="PRINTS" id="PR00032">
    <property type="entry name" value="HTHARAC"/>
</dbReference>
<evidence type="ECO:0000313" key="13">
    <source>
        <dbReference type="Proteomes" id="UP000198855"/>
    </source>
</evidence>
<dbReference type="STRING" id="1045775.SAMN05216378_1152"/>
<dbReference type="GO" id="GO:0003700">
    <property type="term" value="F:DNA-binding transcription factor activity"/>
    <property type="evidence" value="ECO:0007669"/>
    <property type="project" value="InterPro"/>
</dbReference>
<dbReference type="Pfam" id="PF12833">
    <property type="entry name" value="HTH_18"/>
    <property type="match status" value="1"/>
</dbReference>
<evidence type="ECO:0000256" key="1">
    <source>
        <dbReference type="ARBA" id="ARBA00004496"/>
    </source>
</evidence>
<dbReference type="InterPro" id="IPR020449">
    <property type="entry name" value="Tscrpt_reg_AraC-type_HTH"/>
</dbReference>
<keyword evidence="3 8" id="KW-0597">Phosphoprotein</keyword>
<evidence type="ECO:0000256" key="4">
    <source>
        <dbReference type="ARBA" id="ARBA00023012"/>
    </source>
</evidence>
<dbReference type="Gene3D" id="1.10.10.60">
    <property type="entry name" value="Homeodomain-like"/>
    <property type="match status" value="2"/>
</dbReference>
<accession>A0A1I1US57</accession>
<evidence type="ECO:0000256" key="2">
    <source>
        <dbReference type="ARBA" id="ARBA00022490"/>
    </source>
</evidence>
<dbReference type="InterPro" id="IPR009057">
    <property type="entry name" value="Homeodomain-like_sf"/>
</dbReference>
<dbReference type="SMART" id="SM00342">
    <property type="entry name" value="HTH_ARAC"/>
    <property type="match status" value="1"/>
</dbReference>
<protein>
    <submittedName>
        <fullName evidence="12">Two-component system, response regulator YesN</fullName>
    </submittedName>
</protein>
<evidence type="ECO:0000256" key="3">
    <source>
        <dbReference type="ARBA" id="ARBA00022553"/>
    </source>
</evidence>
<reference evidence="13" key="1">
    <citation type="submission" date="2016-10" db="EMBL/GenBank/DDBJ databases">
        <authorList>
            <person name="Varghese N."/>
            <person name="Submissions S."/>
        </authorList>
    </citation>
    <scope>NUCLEOTIDE SEQUENCE [LARGE SCALE GENOMIC DNA]</scope>
    <source>
        <strain evidence="13">CGMCC 1.10784</strain>
    </source>
</reference>
<dbReference type="Pfam" id="PF00072">
    <property type="entry name" value="Response_reg"/>
    <property type="match status" value="1"/>
</dbReference>
<dbReference type="PANTHER" id="PTHR42713:SF3">
    <property type="entry name" value="TRANSCRIPTIONAL REGULATORY PROTEIN HPTR"/>
    <property type="match status" value="1"/>
</dbReference>
<name>A0A1I1US57_9BACL</name>
<gene>
    <name evidence="12" type="ORF">SAMN05216378_1152</name>
</gene>
<dbReference type="SMART" id="SM00448">
    <property type="entry name" value="REC"/>
    <property type="match status" value="1"/>
</dbReference>
<dbReference type="InterPro" id="IPR051552">
    <property type="entry name" value="HptR"/>
</dbReference>
<dbReference type="GO" id="GO:0005737">
    <property type="term" value="C:cytoplasm"/>
    <property type="evidence" value="ECO:0007669"/>
    <property type="project" value="UniProtKB-SubCell"/>
</dbReference>
<dbReference type="PROSITE" id="PS00041">
    <property type="entry name" value="HTH_ARAC_FAMILY_1"/>
    <property type="match status" value="1"/>
</dbReference>
<feature type="domain" description="HTH araC/xylS-type" evidence="10">
    <location>
        <begin position="427"/>
        <end position="525"/>
    </location>
</feature>
<proteinExistence type="predicted"/>
<evidence type="ECO:0000259" key="10">
    <source>
        <dbReference type="PROSITE" id="PS01124"/>
    </source>
</evidence>
<dbReference type="PROSITE" id="PS01124">
    <property type="entry name" value="HTH_ARAC_FAMILY_2"/>
    <property type="match status" value="1"/>
</dbReference>
<feature type="modified residue" description="4-aspartylphosphate" evidence="8">
    <location>
        <position position="55"/>
    </location>
</feature>
<feature type="coiled-coil region" evidence="9">
    <location>
        <begin position="109"/>
        <end position="136"/>
    </location>
</feature>
<evidence type="ECO:0000256" key="5">
    <source>
        <dbReference type="ARBA" id="ARBA00023015"/>
    </source>
</evidence>
<dbReference type="CDD" id="cd17536">
    <property type="entry name" value="REC_YesN-like"/>
    <property type="match status" value="1"/>
</dbReference>
<keyword evidence="7" id="KW-0804">Transcription</keyword>
<evidence type="ECO:0000256" key="8">
    <source>
        <dbReference type="PROSITE-ProRule" id="PRU00169"/>
    </source>
</evidence>
<dbReference type="EMBL" id="FOMT01000001">
    <property type="protein sequence ID" value="SFD72508.1"/>
    <property type="molecule type" value="Genomic_DNA"/>
</dbReference>
<evidence type="ECO:0000256" key="9">
    <source>
        <dbReference type="SAM" id="Coils"/>
    </source>
</evidence>
<dbReference type="PANTHER" id="PTHR42713">
    <property type="entry name" value="HISTIDINE KINASE-RELATED"/>
    <property type="match status" value="1"/>
</dbReference>
<keyword evidence="4" id="KW-0902">Two-component regulatory system</keyword>
<dbReference type="InterPro" id="IPR011006">
    <property type="entry name" value="CheY-like_superfamily"/>
</dbReference>
<evidence type="ECO:0000313" key="12">
    <source>
        <dbReference type="EMBL" id="SFD72508.1"/>
    </source>
</evidence>
<sequence length="528" mass="60531">MYRVLIVDDEPEIRQGLKLKVNWEKLGFLIAGEAGNGAEAMAMLAEKAFDIVITDMNMPLMNGVSLLEACEMRYPELRLLVITGYEDIQYAKAAVRHQARDFMLKPVARDELSEALTRLRKELDDERTEKNEASAMQWRLSQYYKEMKEQYIVQLVKENFAHERERLERAKLFQLGEWDACPVRFLTVGLRPLAYNDNQPAQDRSPEKMHLPFELVCRESLSAYGESANLFRDSSYPGLVHIISILDDKELALLTESLKRNVSAYIGMEPFIGIGHSVMGLKHWSEGYMSALLTWNLADRGMHDAARGAAEGQAALSEDTVKVLRSCVQRGDIASFECTLRRELEEAFQISRSRFTKVIFQLYLMLEALAHATRAALEDGEQLWLRPEKVLGLDSVDKASGFLMPIACRIADRHHASEERGESSLIEAVRQYIDENYMIDLNLSMIAERFNYHPSYFSELFKAKAGKTFIQYVTDVRMKQATRLLEETELSLWDIAELTGFSNASYFSSKFKRVYGLSPSEYRQKRPE</sequence>
<dbReference type="SUPFAM" id="SSF52172">
    <property type="entry name" value="CheY-like"/>
    <property type="match status" value="1"/>
</dbReference>
<organism evidence="12 13">
    <name type="scientific">Paenibacillus catalpae</name>
    <dbReference type="NCBI Taxonomy" id="1045775"/>
    <lineage>
        <taxon>Bacteria</taxon>
        <taxon>Bacillati</taxon>
        <taxon>Bacillota</taxon>
        <taxon>Bacilli</taxon>
        <taxon>Bacillales</taxon>
        <taxon>Paenibacillaceae</taxon>
        <taxon>Paenibacillus</taxon>
    </lineage>
</organism>
<evidence type="ECO:0000256" key="7">
    <source>
        <dbReference type="ARBA" id="ARBA00023163"/>
    </source>
</evidence>
<dbReference type="SUPFAM" id="SSF46689">
    <property type="entry name" value="Homeodomain-like"/>
    <property type="match status" value="2"/>
</dbReference>
<dbReference type="AlphaFoldDB" id="A0A1I1US57"/>
<dbReference type="RefSeq" id="WP_091181970.1">
    <property type="nucleotide sequence ID" value="NZ_FOMT01000001.1"/>
</dbReference>
<dbReference type="InterPro" id="IPR018060">
    <property type="entry name" value="HTH_AraC"/>
</dbReference>
<dbReference type="Proteomes" id="UP000198855">
    <property type="component" value="Unassembled WGS sequence"/>
</dbReference>
<dbReference type="GO" id="GO:0000160">
    <property type="term" value="P:phosphorelay signal transduction system"/>
    <property type="evidence" value="ECO:0007669"/>
    <property type="project" value="UniProtKB-KW"/>
</dbReference>
<keyword evidence="2" id="KW-0963">Cytoplasm</keyword>
<dbReference type="GO" id="GO:0043565">
    <property type="term" value="F:sequence-specific DNA binding"/>
    <property type="evidence" value="ECO:0007669"/>
    <property type="project" value="InterPro"/>
</dbReference>
<evidence type="ECO:0000256" key="6">
    <source>
        <dbReference type="ARBA" id="ARBA00023125"/>
    </source>
</evidence>
<dbReference type="OrthoDB" id="342399at2"/>
<dbReference type="InterPro" id="IPR018062">
    <property type="entry name" value="HTH_AraC-typ_CS"/>
</dbReference>
<comment type="subcellular location">
    <subcellularLocation>
        <location evidence="1">Cytoplasm</location>
    </subcellularLocation>
</comment>
<keyword evidence="9" id="KW-0175">Coiled coil</keyword>
<keyword evidence="13" id="KW-1185">Reference proteome</keyword>
<evidence type="ECO:0000259" key="11">
    <source>
        <dbReference type="PROSITE" id="PS50110"/>
    </source>
</evidence>
<dbReference type="PROSITE" id="PS50110">
    <property type="entry name" value="RESPONSE_REGULATORY"/>
    <property type="match status" value="1"/>
</dbReference>